<proteinExistence type="predicted"/>
<dbReference type="Proteomes" id="UP000054270">
    <property type="component" value="Unassembled WGS sequence"/>
</dbReference>
<gene>
    <name evidence="1" type="ORF">HYPSUDRAFT_218999</name>
</gene>
<keyword evidence="2" id="KW-1185">Reference proteome</keyword>
<sequence>MAISDIFNSTPYPRSVHHAPRTPPRCRRLCAWYLSPHTPPHRRPLVRRRAECMLITIPNMHLPASFSSSRASISLSSLRACCRGASPLLISTNKRARALSHSLPPPGRGKISLPRGVPLRAVHWHERTRTPYLGRSCIHVYMLVPRHSLHSIVRFTRAGEVPRPHKRDCAPHPGAHSALRSVVSDMYV</sequence>
<accession>A0A0D2KRM6</accession>
<dbReference type="EMBL" id="KN817606">
    <property type="protein sequence ID" value="KJA17282.1"/>
    <property type="molecule type" value="Genomic_DNA"/>
</dbReference>
<name>A0A0D2KRM6_HYPSF</name>
<organism evidence="1 2">
    <name type="scientific">Hypholoma sublateritium (strain FD-334 SS-4)</name>
    <dbReference type="NCBI Taxonomy" id="945553"/>
    <lineage>
        <taxon>Eukaryota</taxon>
        <taxon>Fungi</taxon>
        <taxon>Dikarya</taxon>
        <taxon>Basidiomycota</taxon>
        <taxon>Agaricomycotina</taxon>
        <taxon>Agaricomycetes</taxon>
        <taxon>Agaricomycetidae</taxon>
        <taxon>Agaricales</taxon>
        <taxon>Agaricineae</taxon>
        <taxon>Strophariaceae</taxon>
        <taxon>Hypholoma</taxon>
    </lineage>
</organism>
<evidence type="ECO:0000313" key="1">
    <source>
        <dbReference type="EMBL" id="KJA17282.1"/>
    </source>
</evidence>
<protein>
    <submittedName>
        <fullName evidence="1">Uncharacterized protein</fullName>
    </submittedName>
</protein>
<dbReference type="AlphaFoldDB" id="A0A0D2KRM6"/>
<evidence type="ECO:0000313" key="2">
    <source>
        <dbReference type="Proteomes" id="UP000054270"/>
    </source>
</evidence>
<reference evidence="2" key="1">
    <citation type="submission" date="2014-04" db="EMBL/GenBank/DDBJ databases">
        <title>Evolutionary Origins and Diversification of the Mycorrhizal Mutualists.</title>
        <authorList>
            <consortium name="DOE Joint Genome Institute"/>
            <consortium name="Mycorrhizal Genomics Consortium"/>
            <person name="Kohler A."/>
            <person name="Kuo A."/>
            <person name="Nagy L.G."/>
            <person name="Floudas D."/>
            <person name="Copeland A."/>
            <person name="Barry K.W."/>
            <person name="Cichocki N."/>
            <person name="Veneault-Fourrey C."/>
            <person name="LaButti K."/>
            <person name="Lindquist E.A."/>
            <person name="Lipzen A."/>
            <person name="Lundell T."/>
            <person name="Morin E."/>
            <person name="Murat C."/>
            <person name="Riley R."/>
            <person name="Ohm R."/>
            <person name="Sun H."/>
            <person name="Tunlid A."/>
            <person name="Henrissat B."/>
            <person name="Grigoriev I.V."/>
            <person name="Hibbett D.S."/>
            <person name="Martin F."/>
        </authorList>
    </citation>
    <scope>NUCLEOTIDE SEQUENCE [LARGE SCALE GENOMIC DNA]</scope>
    <source>
        <strain evidence="2">FD-334 SS-4</strain>
    </source>
</reference>